<dbReference type="InterPro" id="IPR009057">
    <property type="entry name" value="Homeodomain-like_sf"/>
</dbReference>
<evidence type="ECO:0000256" key="3">
    <source>
        <dbReference type="ARBA" id="ARBA00023163"/>
    </source>
</evidence>
<dbReference type="EMBL" id="JBHTKL010000005">
    <property type="protein sequence ID" value="MFD1020011.1"/>
    <property type="molecule type" value="Genomic_DNA"/>
</dbReference>
<protein>
    <submittedName>
        <fullName evidence="5">AraC family transcriptional regulator</fullName>
    </submittedName>
</protein>
<sequence>MTKSIESNMITHFMKIRMNNKKNHYLHPSYLLEQQIMEAIINKNRQEASAILKSINKDQKPPLATTPLRSLKNSLICSCTLFTRAAIRGGVDPETAFNLSDTYILEIERLISIEELSQLEFTMLEHFIQLVDDAESNPYSPVTNKAVSYIHDHILDDLKLEVIAKECFVSPSYLSHLFKKETGKSIIHFVNEKRVEESKYFLLHTSTSISDIAALFKFCNQSYYTAVFKKHVGITPKQYREQHTTMVKAEV</sequence>
<dbReference type="SUPFAM" id="SSF46689">
    <property type="entry name" value="Homeodomain-like"/>
    <property type="match status" value="2"/>
</dbReference>
<comment type="caution">
    <text evidence="5">The sequence shown here is derived from an EMBL/GenBank/DDBJ whole genome shotgun (WGS) entry which is preliminary data.</text>
</comment>
<evidence type="ECO:0000256" key="2">
    <source>
        <dbReference type="ARBA" id="ARBA00023125"/>
    </source>
</evidence>
<keyword evidence="1" id="KW-0805">Transcription regulation</keyword>
<gene>
    <name evidence="5" type="ORF">ACFQ2J_12565</name>
</gene>
<dbReference type="Proteomes" id="UP001596990">
    <property type="component" value="Unassembled WGS sequence"/>
</dbReference>
<dbReference type="InterPro" id="IPR018060">
    <property type="entry name" value="HTH_AraC"/>
</dbReference>
<keyword evidence="3" id="KW-0804">Transcription</keyword>
<evidence type="ECO:0000313" key="6">
    <source>
        <dbReference type="Proteomes" id="UP001596990"/>
    </source>
</evidence>
<keyword evidence="6" id="KW-1185">Reference proteome</keyword>
<dbReference type="RefSeq" id="WP_386060861.1">
    <property type="nucleotide sequence ID" value="NZ_JBHTKL010000005.1"/>
</dbReference>
<dbReference type="Pfam" id="PF12833">
    <property type="entry name" value="HTH_18"/>
    <property type="match status" value="1"/>
</dbReference>
<keyword evidence="2" id="KW-0238">DNA-binding</keyword>
<dbReference type="PROSITE" id="PS01124">
    <property type="entry name" value="HTH_ARAC_FAMILY_2"/>
    <property type="match status" value="1"/>
</dbReference>
<accession>A0ABW3L1R3</accession>
<dbReference type="PANTHER" id="PTHR43280:SF2">
    <property type="entry name" value="HTH-TYPE TRANSCRIPTIONAL REGULATOR EXSA"/>
    <property type="match status" value="1"/>
</dbReference>
<organism evidence="5 6">
    <name type="scientific">Thalassobacillus hwangdonensis</name>
    <dbReference type="NCBI Taxonomy" id="546108"/>
    <lineage>
        <taxon>Bacteria</taxon>
        <taxon>Bacillati</taxon>
        <taxon>Bacillota</taxon>
        <taxon>Bacilli</taxon>
        <taxon>Bacillales</taxon>
        <taxon>Bacillaceae</taxon>
        <taxon>Thalassobacillus</taxon>
    </lineage>
</organism>
<dbReference type="SMART" id="SM00342">
    <property type="entry name" value="HTH_ARAC"/>
    <property type="match status" value="1"/>
</dbReference>
<dbReference type="Gene3D" id="1.10.10.60">
    <property type="entry name" value="Homeodomain-like"/>
    <property type="match status" value="2"/>
</dbReference>
<dbReference type="PANTHER" id="PTHR43280">
    <property type="entry name" value="ARAC-FAMILY TRANSCRIPTIONAL REGULATOR"/>
    <property type="match status" value="1"/>
</dbReference>
<evidence type="ECO:0000256" key="1">
    <source>
        <dbReference type="ARBA" id="ARBA00023015"/>
    </source>
</evidence>
<reference evidence="6" key="1">
    <citation type="journal article" date="2019" name="Int. J. Syst. Evol. Microbiol.">
        <title>The Global Catalogue of Microorganisms (GCM) 10K type strain sequencing project: providing services to taxonomists for standard genome sequencing and annotation.</title>
        <authorList>
            <consortium name="The Broad Institute Genomics Platform"/>
            <consortium name="The Broad Institute Genome Sequencing Center for Infectious Disease"/>
            <person name="Wu L."/>
            <person name="Ma J."/>
        </authorList>
    </citation>
    <scope>NUCLEOTIDE SEQUENCE [LARGE SCALE GENOMIC DNA]</scope>
    <source>
        <strain evidence="6">CCUG 56607</strain>
    </source>
</reference>
<proteinExistence type="predicted"/>
<name>A0ABW3L1R3_9BACI</name>
<evidence type="ECO:0000259" key="4">
    <source>
        <dbReference type="PROSITE" id="PS01124"/>
    </source>
</evidence>
<evidence type="ECO:0000313" key="5">
    <source>
        <dbReference type="EMBL" id="MFD1020011.1"/>
    </source>
</evidence>
<feature type="domain" description="HTH araC/xylS-type" evidence="4">
    <location>
        <begin position="144"/>
        <end position="242"/>
    </location>
</feature>